<comment type="similarity">
    <text evidence="1">Belongs to the UPF0751 family.</text>
</comment>
<keyword evidence="3" id="KW-1185">Reference proteome</keyword>
<sequence>MSLLVVGGHERMEKDYLEIGKISGFKTKVCTKKANKLAVSIGNPDAIIILTSTVSHKICSIVESKAKKKNIPIYRRKSSSRSSFFECIEQIQDELCHS</sequence>
<gene>
    <name evidence="2" type="ORF">EXD82_04745</name>
</gene>
<protein>
    <submittedName>
        <fullName evidence="2">DUF2325 domain-containing protein</fullName>
    </submittedName>
</protein>
<evidence type="ECO:0000256" key="1">
    <source>
        <dbReference type="ARBA" id="ARBA00007189"/>
    </source>
</evidence>
<organism evidence="2 3">
    <name type="scientific">Peptacetobacter hominis</name>
    <dbReference type="NCBI Taxonomy" id="2743610"/>
    <lineage>
        <taxon>Bacteria</taxon>
        <taxon>Bacillati</taxon>
        <taxon>Bacillota</taxon>
        <taxon>Clostridia</taxon>
        <taxon>Peptostreptococcales</taxon>
        <taxon>Peptostreptococcaceae</taxon>
        <taxon>Peptacetobacter</taxon>
    </lineage>
</organism>
<dbReference type="InterPro" id="IPR016772">
    <property type="entry name" value="UCP020408"/>
</dbReference>
<dbReference type="RefSeq" id="WP_142535771.1">
    <property type="nucleotide sequence ID" value="NZ_SGJB01000007.1"/>
</dbReference>
<dbReference type="AlphaFoldDB" id="A0A544QVL3"/>
<dbReference type="OrthoDB" id="5396775at2"/>
<reference evidence="2 3" key="1">
    <citation type="submission" date="2019-02" db="EMBL/GenBank/DDBJ databases">
        <title>Peptostreptococcaceae bacterium ZHW00191 nov., a new bacterium isolated from the human gut.</title>
        <authorList>
            <person name="Zhou H.-W."/>
            <person name="Chen X.-J."/>
        </authorList>
    </citation>
    <scope>NUCLEOTIDE SEQUENCE [LARGE SCALE GENOMIC DNA]</scope>
    <source>
        <strain evidence="2 3">ZHW00191</strain>
    </source>
</reference>
<name>A0A544QVL3_9FIRM</name>
<evidence type="ECO:0000313" key="3">
    <source>
        <dbReference type="Proteomes" id="UP000317863"/>
    </source>
</evidence>
<proteinExistence type="inferred from homology"/>
<dbReference type="Proteomes" id="UP000317863">
    <property type="component" value="Unassembled WGS sequence"/>
</dbReference>
<accession>A0A544QVL3</accession>
<comment type="caution">
    <text evidence="2">The sequence shown here is derived from an EMBL/GenBank/DDBJ whole genome shotgun (WGS) entry which is preliminary data.</text>
</comment>
<evidence type="ECO:0000313" key="2">
    <source>
        <dbReference type="EMBL" id="TQQ84716.1"/>
    </source>
</evidence>
<dbReference type="EMBL" id="SGJB01000007">
    <property type="protein sequence ID" value="TQQ84716.1"/>
    <property type="molecule type" value="Genomic_DNA"/>
</dbReference>
<dbReference type="Pfam" id="PF10087">
    <property type="entry name" value="DUF2325"/>
    <property type="match status" value="1"/>
</dbReference>